<feature type="domain" description="Putative Flp pilus-assembly TadG-like N-terminal" evidence="2">
    <location>
        <begin position="16"/>
        <end position="59"/>
    </location>
</feature>
<feature type="transmembrane region" description="Helical" evidence="1">
    <location>
        <begin position="20"/>
        <end position="43"/>
    </location>
</feature>
<name>A0ABT9UHF6_9MICC</name>
<dbReference type="RefSeq" id="WP_307489393.1">
    <property type="nucleotide sequence ID" value="NZ_JAUSSY010000005.1"/>
</dbReference>
<dbReference type="EMBL" id="JAUSSY010000005">
    <property type="protein sequence ID" value="MDQ0118403.1"/>
    <property type="molecule type" value="Genomic_DNA"/>
</dbReference>
<evidence type="ECO:0000256" key="1">
    <source>
        <dbReference type="SAM" id="Phobius"/>
    </source>
</evidence>
<evidence type="ECO:0000259" key="2">
    <source>
        <dbReference type="Pfam" id="PF13400"/>
    </source>
</evidence>
<evidence type="ECO:0000313" key="4">
    <source>
        <dbReference type="Proteomes" id="UP001226389"/>
    </source>
</evidence>
<accession>A0ABT9UHF6</accession>
<protein>
    <submittedName>
        <fullName evidence="3">Flp pilus assembly protein TadG</fullName>
    </submittedName>
</protein>
<keyword evidence="1" id="KW-0812">Transmembrane</keyword>
<gene>
    <name evidence="3" type="ORF">J2T22_001581</name>
</gene>
<keyword evidence="1" id="KW-0472">Membrane</keyword>
<dbReference type="Pfam" id="PF13400">
    <property type="entry name" value="Tad"/>
    <property type="match status" value="1"/>
</dbReference>
<keyword evidence="4" id="KW-1185">Reference proteome</keyword>
<proteinExistence type="predicted"/>
<organism evidence="3 4">
    <name type="scientific">Pseudarthrobacter defluvii</name>
    <dbReference type="NCBI Taxonomy" id="410837"/>
    <lineage>
        <taxon>Bacteria</taxon>
        <taxon>Bacillati</taxon>
        <taxon>Actinomycetota</taxon>
        <taxon>Actinomycetes</taxon>
        <taxon>Micrococcales</taxon>
        <taxon>Micrococcaceae</taxon>
        <taxon>Pseudarthrobacter</taxon>
    </lineage>
</organism>
<dbReference type="InterPro" id="IPR028087">
    <property type="entry name" value="Tad_N"/>
</dbReference>
<reference evidence="3 4" key="1">
    <citation type="submission" date="2023-07" db="EMBL/GenBank/DDBJ databases">
        <title>Sorghum-associated microbial communities from plants grown in Nebraska, USA.</title>
        <authorList>
            <person name="Schachtman D."/>
        </authorList>
    </citation>
    <scope>NUCLEOTIDE SEQUENCE [LARGE SCALE GENOMIC DNA]</scope>
    <source>
        <strain evidence="3 4">DS994</strain>
    </source>
</reference>
<evidence type="ECO:0000313" key="3">
    <source>
        <dbReference type="EMBL" id="MDQ0118403.1"/>
    </source>
</evidence>
<sequence length="320" mass="32279">MSDRQCNTRTNDRERGAVAVISALLLVVLLGCAAIAVDVGMLYSERAQLQNGADAGAMAIAQDCAANGTATCQSRGASSALALAKQNNLQNLAATNTPTFAGSNSVTVVTKAMNHSGPGAATFFANVFGISTVNVGATASAGWGSPYAGTVALPLAFSECQFDLTAGVQVLQIQGGPSCVSSNGSGHTLPGGFGWIDSDPGVCGATITLAHPQVSSKSGVSEPTLCSSVFDSLIDQTVLLPVYDDKGGNGTNGWFHIKGFAAFKLSGFNFPGHSANNTGTPGCSGNCKGIIGSFVKYVTLDSGFTLGGPDLGGRIVALTN</sequence>
<dbReference type="Proteomes" id="UP001226389">
    <property type="component" value="Unassembled WGS sequence"/>
</dbReference>
<dbReference type="PROSITE" id="PS51257">
    <property type="entry name" value="PROKAR_LIPOPROTEIN"/>
    <property type="match status" value="1"/>
</dbReference>
<comment type="caution">
    <text evidence="3">The sequence shown here is derived from an EMBL/GenBank/DDBJ whole genome shotgun (WGS) entry which is preliminary data.</text>
</comment>
<keyword evidence="1" id="KW-1133">Transmembrane helix</keyword>